<comment type="caution">
    <text evidence="1">The sequence shown here is derived from an EMBL/GenBank/DDBJ whole genome shotgun (WGS) entry which is preliminary data.</text>
</comment>
<accession>A0ACB0IRC9</accession>
<name>A0ACB0IRC9_TRIPR</name>
<protein>
    <submittedName>
        <fullName evidence="1">Uncharacterized protein</fullName>
    </submittedName>
</protein>
<evidence type="ECO:0000313" key="2">
    <source>
        <dbReference type="Proteomes" id="UP001177021"/>
    </source>
</evidence>
<proteinExistence type="predicted"/>
<sequence>MAHPNLEGLSLHEEEEEGFNFEFDEEGDEQGDLRWCLIGRFLCEKTIHVNSMTVRMADLWKPLEGVTIKEAKAGIFLFQFAHPLDMEAVLNGGPWTFDNNMLVLERVQVGMPIEHIPLNHVTLWVQIHNLPLGLMKEKFGVQLANYIGEFVEYDKNNNSSFWRQYMRIRVKIDVRQPLKKDTKVKNREGGWSIINFKYEKLGAFCFVCGILGHTENRCVVRYAMEQDNGRREWSAEIRAEPRRQGGRLTSRWLREERGSRDAPAGGDTAVHQNSPAGNSSTGPISSEVAAGPQNNDTNSTLAAVIPRQSQLISNHNTLAHHHLPSTQTNQTSPFTIQSVTKQINSIIPIHINPETVPSLKPAANNITPSSNLSNLDETRHLMNILKIYGEAAGQEINLTKSEVFFSRNISFAAQEDLSRIMGVRHVLGTGNYLGLPSMIGRKKKVIFSYIKDRIWKRINSWRGRALSKAGKEVMIKSVLQAIPSYVMSIYLLPESTIQEIERMINSFWWGGGAKNKGIKWLAWDRMTYSKALGGMGFRDFHHFNLAMIAKQGWNLEHHDKTSYFNGTNL</sequence>
<reference evidence="1" key="1">
    <citation type="submission" date="2023-10" db="EMBL/GenBank/DDBJ databases">
        <authorList>
            <person name="Rodriguez Cubillos JULIANA M."/>
            <person name="De Vega J."/>
        </authorList>
    </citation>
    <scope>NUCLEOTIDE SEQUENCE</scope>
</reference>
<dbReference type="Proteomes" id="UP001177021">
    <property type="component" value="Unassembled WGS sequence"/>
</dbReference>
<organism evidence="1 2">
    <name type="scientific">Trifolium pratense</name>
    <name type="common">Red clover</name>
    <dbReference type="NCBI Taxonomy" id="57577"/>
    <lineage>
        <taxon>Eukaryota</taxon>
        <taxon>Viridiplantae</taxon>
        <taxon>Streptophyta</taxon>
        <taxon>Embryophyta</taxon>
        <taxon>Tracheophyta</taxon>
        <taxon>Spermatophyta</taxon>
        <taxon>Magnoliopsida</taxon>
        <taxon>eudicotyledons</taxon>
        <taxon>Gunneridae</taxon>
        <taxon>Pentapetalae</taxon>
        <taxon>rosids</taxon>
        <taxon>fabids</taxon>
        <taxon>Fabales</taxon>
        <taxon>Fabaceae</taxon>
        <taxon>Papilionoideae</taxon>
        <taxon>50 kb inversion clade</taxon>
        <taxon>NPAAA clade</taxon>
        <taxon>Hologalegina</taxon>
        <taxon>IRL clade</taxon>
        <taxon>Trifolieae</taxon>
        <taxon>Trifolium</taxon>
    </lineage>
</organism>
<evidence type="ECO:0000313" key="1">
    <source>
        <dbReference type="EMBL" id="CAJ2635084.1"/>
    </source>
</evidence>
<gene>
    <name evidence="1" type="ORF">MILVUS5_LOCUS5844</name>
</gene>
<keyword evidence="2" id="KW-1185">Reference proteome</keyword>
<dbReference type="EMBL" id="CASHSV030000002">
    <property type="protein sequence ID" value="CAJ2635084.1"/>
    <property type="molecule type" value="Genomic_DNA"/>
</dbReference>